<keyword evidence="2 4" id="KW-0808">Transferase</keyword>
<dbReference type="EMBL" id="UGRY01000004">
    <property type="protein sequence ID" value="SUD48030.1"/>
    <property type="molecule type" value="Genomic_DNA"/>
</dbReference>
<gene>
    <name evidence="4" type="primary">pimC</name>
    <name evidence="4" type="ORF">NCTC1934_05357</name>
</gene>
<dbReference type="AlphaFoldDB" id="A0A379JHV1"/>
<protein>
    <submittedName>
        <fullName evidence="4">GDP-mannose-dependent alpha-(1-6)-phosphatidylinositol dimannoside mannosyltransferase</fullName>
        <ecNumber evidence="4">2.4.1.345</ecNumber>
    </submittedName>
</protein>
<dbReference type="Pfam" id="PF13579">
    <property type="entry name" value="Glyco_trans_4_4"/>
    <property type="match status" value="1"/>
</dbReference>
<organism evidence="4 5">
    <name type="scientific">Nocardia otitidiscaviarum</name>
    <dbReference type="NCBI Taxonomy" id="1823"/>
    <lineage>
        <taxon>Bacteria</taxon>
        <taxon>Bacillati</taxon>
        <taxon>Actinomycetota</taxon>
        <taxon>Actinomycetes</taxon>
        <taxon>Mycobacteriales</taxon>
        <taxon>Nocardiaceae</taxon>
        <taxon>Nocardia</taxon>
    </lineage>
</organism>
<sequence>MPPGAVAAGSAAPRGRTVFRCCSRPVGRGGAIGNTAPCTIGGVRIVQLANFYGPRSGGLRTALHHLGDGYAAAGHEVVLIVPGPRRAEEVLPSGTLRITVPAARIPFTGGYRAADPRRVADVLAGVRPDALEVSDRLTLRGFGRWARSRDVASVMISHERLDRLLGQVLPGPAARRAADIANRHTARNYDMVVCTTAFARAEFERIDAPNVEMVPLGVDLDLFSPRRHDRRLRTDLAADHLPLLVHCGRLSVEKRVDRSIEAVGALRREGVDARLIVAGDGPRRDALQRRARGIPALADGRPAVHFAGFIDDREALATLLATADVSLAPGPHETFGLAALEALAAGTPVVASRSSALADIVTADCGAVAADHPDAFARAVTDVLARPPALRRDAARTRAEQFTWPAAVSDMLELLRGVR</sequence>
<dbReference type="Proteomes" id="UP000255467">
    <property type="component" value="Unassembled WGS sequence"/>
</dbReference>
<dbReference type="PANTHER" id="PTHR45947">
    <property type="entry name" value="SULFOQUINOVOSYL TRANSFERASE SQD2"/>
    <property type="match status" value="1"/>
</dbReference>
<feature type="domain" description="Glycosyltransferase subfamily 4-like N-terminal" evidence="3">
    <location>
        <begin position="57"/>
        <end position="217"/>
    </location>
</feature>
<dbReference type="PANTHER" id="PTHR45947:SF3">
    <property type="entry name" value="SULFOQUINOVOSYL TRANSFERASE SQD2"/>
    <property type="match status" value="1"/>
</dbReference>
<dbReference type="Gene3D" id="3.40.50.2000">
    <property type="entry name" value="Glycogen Phosphorylase B"/>
    <property type="match status" value="2"/>
</dbReference>
<evidence type="ECO:0000256" key="2">
    <source>
        <dbReference type="ARBA" id="ARBA00022679"/>
    </source>
</evidence>
<dbReference type="GO" id="GO:0043750">
    <property type="term" value="F:phosphatidylinositol alpha-mannosyltransferase activity"/>
    <property type="evidence" value="ECO:0007669"/>
    <property type="project" value="UniProtKB-EC"/>
</dbReference>
<reference evidence="4 5" key="1">
    <citation type="submission" date="2018-06" db="EMBL/GenBank/DDBJ databases">
        <authorList>
            <consortium name="Pathogen Informatics"/>
            <person name="Doyle S."/>
        </authorList>
    </citation>
    <scope>NUCLEOTIDE SEQUENCE [LARGE SCALE GENOMIC DNA]</scope>
    <source>
        <strain evidence="4 5">NCTC1934</strain>
    </source>
</reference>
<keyword evidence="1 4" id="KW-0328">Glycosyltransferase</keyword>
<name>A0A379JHV1_9NOCA</name>
<dbReference type="SUPFAM" id="SSF53756">
    <property type="entry name" value="UDP-Glycosyltransferase/glycogen phosphorylase"/>
    <property type="match status" value="1"/>
</dbReference>
<evidence type="ECO:0000313" key="5">
    <source>
        <dbReference type="Proteomes" id="UP000255467"/>
    </source>
</evidence>
<dbReference type="InterPro" id="IPR028098">
    <property type="entry name" value="Glyco_trans_4-like_N"/>
</dbReference>
<proteinExistence type="predicted"/>
<accession>A0A379JHV1</accession>
<evidence type="ECO:0000256" key="1">
    <source>
        <dbReference type="ARBA" id="ARBA00022676"/>
    </source>
</evidence>
<dbReference type="GO" id="GO:1903509">
    <property type="term" value="P:liposaccharide metabolic process"/>
    <property type="evidence" value="ECO:0007669"/>
    <property type="project" value="UniProtKB-ARBA"/>
</dbReference>
<dbReference type="Pfam" id="PF13692">
    <property type="entry name" value="Glyco_trans_1_4"/>
    <property type="match status" value="1"/>
</dbReference>
<dbReference type="InterPro" id="IPR050194">
    <property type="entry name" value="Glycosyltransferase_grp1"/>
</dbReference>
<dbReference type="GO" id="GO:1901137">
    <property type="term" value="P:carbohydrate derivative biosynthetic process"/>
    <property type="evidence" value="ECO:0007669"/>
    <property type="project" value="UniProtKB-ARBA"/>
</dbReference>
<dbReference type="EC" id="2.4.1.345" evidence="4"/>
<keyword evidence="5" id="KW-1185">Reference proteome</keyword>
<evidence type="ECO:0000313" key="4">
    <source>
        <dbReference type="EMBL" id="SUD48030.1"/>
    </source>
</evidence>
<dbReference type="STRING" id="1406858.GCA_000710895_03822"/>
<evidence type="ECO:0000259" key="3">
    <source>
        <dbReference type="Pfam" id="PF13579"/>
    </source>
</evidence>